<accession>A0AB36FKY6</accession>
<dbReference type="RefSeq" id="WP_069945367.1">
    <property type="nucleotide sequence ID" value="NZ_MIPW01000063.1"/>
</dbReference>
<dbReference type="AlphaFoldDB" id="A0AB36FKY6"/>
<dbReference type="Proteomes" id="UP000095392">
    <property type="component" value="Unassembled WGS sequence"/>
</dbReference>
<gene>
    <name evidence="1" type="ORF">BFV95_4622</name>
</gene>
<evidence type="ECO:0000313" key="1">
    <source>
        <dbReference type="EMBL" id="OES24863.1"/>
    </source>
</evidence>
<keyword evidence="2" id="KW-1185">Reference proteome</keyword>
<sequence>MSKEILSKNDLVKRINYHSLFQQIAHELPSLIMGNARSLTASEVKVITDLNGNVTMIAIALCYSIKVLYKAIPDYDQVKNLNPSSYSTFLYNAMQGLTAIDHRLLKPPLLRLFGDSILIDDAINESHSMFAYIKMCGGEFVAECKKPMVAHYEAAIKESFLSNLPYRTKNASYDQHQLIYFPVLKPPGSPPPTQDKWQLHYLASKHYNVPVSCTAALTSDRYKVFYENVQGMIDSAKQAAAEARGSIRFQPMKQYTGDAVVQGTPEEVAQKFNANLGFKKVEIKITCAETLHDMHAGLEYILLKLGKLGKLVNENTKLVITNVRKRSSFDRQSQTIILNTDGRYYECKLGYLYGQALDRIIATKLFNKKNHLGSDYWFLCEETDSPLIDAIVNMYQCLTYQRSPHYIYSATLIDGLFGKHFFMHPGELFARALSKCVASSQLNELQVPESGHGALLYPNSDESSVFELALENVEAHVPENKQASLLELGQ</sequence>
<comment type="caution">
    <text evidence="1">The sequence shown here is derived from an EMBL/GenBank/DDBJ whole genome shotgun (WGS) entry which is preliminary data.</text>
</comment>
<organism evidence="1 2">
    <name type="scientific">Alteromonas macleodii</name>
    <name type="common">Pseudoalteromonas macleodii</name>
    <dbReference type="NCBI Taxonomy" id="28108"/>
    <lineage>
        <taxon>Bacteria</taxon>
        <taxon>Pseudomonadati</taxon>
        <taxon>Pseudomonadota</taxon>
        <taxon>Gammaproteobacteria</taxon>
        <taxon>Alteromonadales</taxon>
        <taxon>Alteromonadaceae</taxon>
        <taxon>Alteromonas/Salinimonas group</taxon>
        <taxon>Alteromonas</taxon>
    </lineage>
</organism>
<reference evidence="1 2" key="1">
    <citation type="submission" date="2016-09" db="EMBL/GenBank/DDBJ databases">
        <title>Draft Genome Sequence of four Alteromonas macleodii strains isolated from copper coupons and grown long-term at elevated copper levels.</title>
        <authorList>
            <person name="Cusick K."/>
            <person name="Dale J."/>
            <person name="Little B."/>
            <person name="Biffinger J."/>
        </authorList>
    </citation>
    <scope>NUCLEOTIDE SEQUENCE [LARGE SCALE GENOMIC DNA]</scope>
    <source>
        <strain evidence="1 2">KCP01</strain>
    </source>
</reference>
<protein>
    <submittedName>
        <fullName evidence="1">Uncharacterized protein</fullName>
    </submittedName>
</protein>
<proteinExistence type="predicted"/>
<evidence type="ECO:0000313" key="2">
    <source>
        <dbReference type="Proteomes" id="UP000095392"/>
    </source>
</evidence>
<dbReference type="EMBL" id="MIPY01000058">
    <property type="protein sequence ID" value="OES24863.1"/>
    <property type="molecule type" value="Genomic_DNA"/>
</dbReference>
<name>A0AB36FKY6_ALTMA</name>